<evidence type="ECO:0000313" key="2">
    <source>
        <dbReference type="EMBL" id="ABV98854.1"/>
    </source>
</evidence>
<sequence>MTAVRFHSLVIIWPDWMRTARPYRGCDRLGLVPPQPMLRKVRFEIRPRGQDREPARELLSYVDNVSLVALVSGFEHAAGHDMPGAYAGIVLDHFDGGDLTAYLTGRSDLAYRSQDGMIALLGCDCGEVGCWPLEAKVITTGFSVTWRGFSQPYRPRRDYGDFGPFVFRRNQYERAVREAAAARLPSFPNRRQGSGSTASEPAPRSPQVTW</sequence>
<dbReference type="OrthoDB" id="342114at2"/>
<dbReference type="HOGENOM" id="CLU_1309379_0_0_11"/>
<feature type="compositionally biased region" description="Polar residues" evidence="1">
    <location>
        <begin position="189"/>
        <end position="199"/>
    </location>
</feature>
<dbReference type="AlphaFoldDB" id="A8M7I1"/>
<evidence type="ECO:0000256" key="1">
    <source>
        <dbReference type="SAM" id="MobiDB-lite"/>
    </source>
</evidence>
<dbReference type="KEGG" id="saq:Sare_3032"/>
<dbReference type="EMBL" id="CP000850">
    <property type="protein sequence ID" value="ABV98854.1"/>
    <property type="molecule type" value="Genomic_DNA"/>
</dbReference>
<reference evidence="2" key="1">
    <citation type="submission" date="2007-10" db="EMBL/GenBank/DDBJ databases">
        <title>Complete sequence of Salinispora arenicola CNS-205.</title>
        <authorList>
            <consortium name="US DOE Joint Genome Institute"/>
            <person name="Copeland A."/>
            <person name="Lucas S."/>
            <person name="Lapidus A."/>
            <person name="Barry K."/>
            <person name="Glavina del Rio T."/>
            <person name="Dalin E."/>
            <person name="Tice H."/>
            <person name="Pitluck S."/>
            <person name="Foster B."/>
            <person name="Schmutz J."/>
            <person name="Larimer F."/>
            <person name="Land M."/>
            <person name="Hauser L."/>
            <person name="Kyrpides N."/>
            <person name="Ivanova N."/>
            <person name="Jensen P.R."/>
            <person name="Moore B.S."/>
            <person name="Penn K."/>
            <person name="Jenkins C."/>
            <person name="Udwary D."/>
            <person name="Xiang L."/>
            <person name="Gontang E."/>
            <person name="Richardson P."/>
        </authorList>
    </citation>
    <scope>NUCLEOTIDE SEQUENCE [LARGE SCALE GENOMIC DNA]</scope>
    <source>
        <strain evidence="2">CNS-205</strain>
    </source>
</reference>
<organism evidence="2">
    <name type="scientific">Salinispora arenicola (strain CNS-205)</name>
    <dbReference type="NCBI Taxonomy" id="391037"/>
    <lineage>
        <taxon>Bacteria</taxon>
        <taxon>Bacillati</taxon>
        <taxon>Actinomycetota</taxon>
        <taxon>Actinomycetes</taxon>
        <taxon>Micromonosporales</taxon>
        <taxon>Micromonosporaceae</taxon>
        <taxon>Salinispora</taxon>
    </lineage>
</organism>
<dbReference type="STRING" id="391037.Sare_3032"/>
<proteinExistence type="predicted"/>
<dbReference type="eggNOG" id="ENOG5033D8D">
    <property type="taxonomic scope" value="Bacteria"/>
</dbReference>
<gene>
    <name evidence="2" type="ordered locus">Sare_3032</name>
</gene>
<dbReference type="PATRIC" id="fig|391037.6.peg.3064"/>
<accession>A8M7I1</accession>
<feature type="region of interest" description="Disordered" evidence="1">
    <location>
        <begin position="183"/>
        <end position="210"/>
    </location>
</feature>
<name>A8M7I1_SALAI</name>
<protein>
    <submittedName>
        <fullName evidence="2">Uncharacterized protein</fullName>
    </submittedName>
</protein>